<accession>A0ACB7EVW3</accession>
<comment type="caution">
    <text evidence="1">The sequence shown here is derived from an EMBL/GenBank/DDBJ whole genome shotgun (WGS) entry which is preliminary data.</text>
</comment>
<name>A0ACB7EVW3_NIBAL</name>
<evidence type="ECO:0000313" key="1">
    <source>
        <dbReference type="EMBL" id="KAG8005986.1"/>
    </source>
</evidence>
<dbReference type="EMBL" id="CM024809">
    <property type="protein sequence ID" value="KAG8005986.1"/>
    <property type="molecule type" value="Genomic_DNA"/>
</dbReference>
<gene>
    <name evidence="1" type="primary">ARHGEF40</name>
    <name evidence="1" type="ORF">GBF38_005077</name>
</gene>
<reference evidence="1" key="1">
    <citation type="submission" date="2020-04" db="EMBL/GenBank/DDBJ databases">
        <title>A chromosome-scale assembly and high-density genetic map of the yellow drum (Nibea albiflora) genome.</title>
        <authorList>
            <person name="Xu D."/>
            <person name="Zhang W."/>
            <person name="Chen R."/>
            <person name="Tan P."/>
            <person name="Wang L."/>
            <person name="Song H."/>
            <person name="Tian L."/>
            <person name="Zhu Q."/>
            <person name="Wang B."/>
        </authorList>
    </citation>
    <scope>NUCLEOTIDE SEQUENCE</scope>
    <source>
        <strain evidence="1">ZJHYS-2018</strain>
    </source>
</reference>
<proteinExistence type="predicted"/>
<protein>
    <submittedName>
        <fullName evidence="1">Rho guanine nucleotide exchange factor 40</fullName>
    </submittedName>
</protein>
<sequence length="1342" mass="145666">MHGICKTKTLPLCRRGKAIKLRKGRAWGYGRLEGSGSFRAALGTKRDAVTPKGDILPPRPPAGGTVPGRGRQSYSSSVHDSDEGDKTSRDSEGLESHRLYFDGPFKERRPGVGKERDSNGLTQPCRDDLRCKDSESGDSLVTNEIHDLNHKVGHVIEGHSDHGSHSDSVFEDTDKPLSGDSDGTTPTSDAPERPFAGVSESGEITDSGTKTKSLRKRKGKGAKGRARSGGRAYQKGSKQPGKASQPSPTTTPSTLTKLSVTEEKQSEQREQADQPDGAPPSTNEATEDTGKGNAETGAESLPVCNGQSGTSLFNHSTEEAGSGETCPDQLNGVATKEPPLLRELDTELLQSGKLKLTGNNLMLTGTVDRLGRALIITETDASEESFCEEEMARVLACYHRITRPAAKEKGLTVLMDSRRSPPSPLCLSALKLFQVLVPGGLGSVLVLVEEQQESLSHNLEGAEVHTVRGTGVLQQYVDKQQLPEEMDGDFTHCHSDWLVFRLSLESLTERCESALSLLGEALQSMDAEPMPDNIKAVPLSIDKHRQLMVSVLADQRLTELQQRGGAWLAGLTNSTTGLAQKSPDCRAALAATSKLYDSVDDALHRLVRVSNQRGRDLEALGRLAGLVDKLEKCDKEIEQVQSQLDNYKDPPLSLSRLSLKQQKFKTFRETANTLSVLSDLEGWSELDWAGLSDVQIRLPPVREKLRDMSHCLSDCWTTLDNTQRLLSTLTEATQWCDAVSSTSSSPSSSSSTCPLASLPPIPPSRFQDARSLAIELGGGALLDLWTQTVERYQRTVAQVKPRFLQSDRGQNQGQGKPKTPSASSLWDLMGPEGEGDWGLGAGGSDGGLQSWGSLASLFRPQTCSTLKIGEEKGNKKEGGGGGSGGAGGAGGGKFLQNLLNPAKKSAVDAPLHPKPPRKRHPSFDLQALLAPRRGTGDPKTRRVPGGAGGGVLIRGVEVSSKEVVDHTGSPRQHVLLGRTERETGTDRAGSTAQSKLYLLWCRMLSSERQYVAVLKGVEETYLPLLELSDTPASIRGKADTLFPNWASLSTFHSQNLLPAMEGALVQSLLQQDCFSKYREQFLQYSHYIRTKLELDSPLITQAADFFKSKLPPASPLSPLSFPHCLQAPTQRLEQYCEALEELGGINPASDSALSILRHAQRHGEDLRASDLIVGCPGELTVCGGARRKRAGVRNVFLYQHVVIFTKQKSPAPGRVAYSYKQSIKTGEMGLTQSVGEEGVKFEVWVRQAPRTRDCITLQAKDREDRAAWTHDVAHLLWTHAINNTELCLKESLCMGISSKLLLDATGAPGSELDSIYSLSDRGRLRRDAWDAAGTRRDPKLNR</sequence>
<dbReference type="Proteomes" id="UP000805704">
    <property type="component" value="Chromosome 21"/>
</dbReference>
<organism evidence="1 2">
    <name type="scientific">Nibea albiflora</name>
    <name type="common">Yellow drum</name>
    <name type="synonym">Corvina albiflora</name>
    <dbReference type="NCBI Taxonomy" id="240163"/>
    <lineage>
        <taxon>Eukaryota</taxon>
        <taxon>Metazoa</taxon>
        <taxon>Chordata</taxon>
        <taxon>Craniata</taxon>
        <taxon>Vertebrata</taxon>
        <taxon>Euteleostomi</taxon>
        <taxon>Actinopterygii</taxon>
        <taxon>Neopterygii</taxon>
        <taxon>Teleostei</taxon>
        <taxon>Neoteleostei</taxon>
        <taxon>Acanthomorphata</taxon>
        <taxon>Eupercaria</taxon>
        <taxon>Sciaenidae</taxon>
        <taxon>Nibea</taxon>
    </lineage>
</organism>
<evidence type="ECO:0000313" key="2">
    <source>
        <dbReference type="Proteomes" id="UP000805704"/>
    </source>
</evidence>
<keyword evidence="2" id="KW-1185">Reference proteome</keyword>